<keyword evidence="1" id="KW-1133">Transmembrane helix</keyword>
<gene>
    <name evidence="2" type="ORF">CJF38_18905</name>
</gene>
<keyword evidence="1" id="KW-0472">Membrane</keyword>
<evidence type="ECO:0000313" key="3">
    <source>
        <dbReference type="Proteomes" id="UP000216897"/>
    </source>
</evidence>
<comment type="caution">
    <text evidence="2">The sequence shown here is derived from an EMBL/GenBank/DDBJ whole genome shotgun (WGS) entry which is preliminary data.</text>
</comment>
<keyword evidence="1" id="KW-0812">Transmembrane</keyword>
<proteinExistence type="predicted"/>
<accession>A0ABX4GHM2</accession>
<keyword evidence="3" id="KW-1185">Reference proteome</keyword>
<reference evidence="2 3" key="1">
    <citation type="submission" date="2017-08" db="EMBL/GenBank/DDBJ databases">
        <title>Genomic and metabolic characterisation of spoilage-associated Pseudomonas species.</title>
        <authorList>
            <person name="Stanborough T."/>
            <person name="Fegan N."/>
            <person name="Powell S.M."/>
            <person name="Singh T."/>
            <person name="Tamplin M.L."/>
            <person name="Chandry P.S."/>
        </authorList>
    </citation>
    <scope>NUCLEOTIDE SEQUENCE [LARGE SCALE GENOMIC DNA]</scope>
    <source>
        <strain evidence="2 3">L1814</strain>
    </source>
</reference>
<evidence type="ECO:0000313" key="2">
    <source>
        <dbReference type="EMBL" id="OZY53618.1"/>
    </source>
</evidence>
<evidence type="ECO:0008006" key="4">
    <source>
        <dbReference type="Google" id="ProtNLM"/>
    </source>
</evidence>
<dbReference type="EMBL" id="NQKG01000022">
    <property type="protein sequence ID" value="OZY53618.1"/>
    <property type="molecule type" value="Genomic_DNA"/>
</dbReference>
<protein>
    <recommendedName>
        <fullName evidence="4">Cation-transporting P-type ATPase N-terminal domain-containing protein</fullName>
    </recommendedName>
</protein>
<sequence>MAMFDLKDSEDIKLTECHTDSSKLVQGEGLKRLEVADSSAFATRSDSPLPPKLSILRFFAENLLTSLLGLVVALIAGYLLWRLGWTG</sequence>
<dbReference type="Proteomes" id="UP000216897">
    <property type="component" value="Unassembled WGS sequence"/>
</dbReference>
<organism evidence="2 3">
    <name type="scientific">Pseudomonas lundensis</name>
    <dbReference type="NCBI Taxonomy" id="86185"/>
    <lineage>
        <taxon>Bacteria</taxon>
        <taxon>Pseudomonadati</taxon>
        <taxon>Pseudomonadota</taxon>
        <taxon>Gammaproteobacteria</taxon>
        <taxon>Pseudomonadales</taxon>
        <taxon>Pseudomonadaceae</taxon>
        <taxon>Pseudomonas</taxon>
    </lineage>
</organism>
<evidence type="ECO:0000256" key="1">
    <source>
        <dbReference type="SAM" id="Phobius"/>
    </source>
</evidence>
<name>A0ABX4GHM2_9PSED</name>
<dbReference type="RefSeq" id="WP_095022815.1">
    <property type="nucleotide sequence ID" value="NZ_JAAQXW010000003.1"/>
</dbReference>
<feature type="transmembrane region" description="Helical" evidence="1">
    <location>
        <begin position="62"/>
        <end position="81"/>
    </location>
</feature>